<dbReference type="AlphaFoldDB" id="A0AA41XCA5"/>
<gene>
    <name evidence="1" type="ORF">NK662_20000</name>
</gene>
<dbReference type="RefSeq" id="WP_254760732.1">
    <property type="nucleotide sequence ID" value="NZ_JANCLT010000015.1"/>
</dbReference>
<reference evidence="1" key="1">
    <citation type="submission" date="2022-07" db="EMBL/GenBank/DDBJ databases">
        <authorList>
            <person name="Li W.-J."/>
            <person name="Deng Q.-Q."/>
        </authorList>
    </citation>
    <scope>NUCLEOTIDE SEQUENCE</scope>
    <source>
        <strain evidence="1">SYSU M60031</strain>
    </source>
</reference>
<evidence type="ECO:0000313" key="1">
    <source>
        <dbReference type="EMBL" id="MCP8970805.1"/>
    </source>
</evidence>
<keyword evidence="2" id="KW-1185">Reference proteome</keyword>
<organism evidence="1 2">
    <name type="scientific">Ectobacillus ponti</name>
    <dbReference type="NCBI Taxonomy" id="2961894"/>
    <lineage>
        <taxon>Bacteria</taxon>
        <taxon>Bacillati</taxon>
        <taxon>Bacillota</taxon>
        <taxon>Bacilli</taxon>
        <taxon>Bacillales</taxon>
        <taxon>Bacillaceae</taxon>
        <taxon>Ectobacillus</taxon>
    </lineage>
</organism>
<dbReference type="EMBL" id="JANCLT010000015">
    <property type="protein sequence ID" value="MCP8970805.1"/>
    <property type="molecule type" value="Genomic_DNA"/>
</dbReference>
<accession>A0AA41XCA5</accession>
<sequence length="118" mass="12887">MGYYGNNGNVAGANNYNNNYNNNNVAGANSYNCNNNDNIVNFLRSLSPGTCVVLQYDHQRPAKGIFQGFQNGNVILSNYNGFPGLVRLNPCEINAVSPFSNCFDDCDDHHGHSGSGRY</sequence>
<evidence type="ECO:0000313" key="2">
    <source>
        <dbReference type="Proteomes" id="UP001156102"/>
    </source>
</evidence>
<protein>
    <submittedName>
        <fullName evidence="1">Uncharacterized protein</fullName>
    </submittedName>
</protein>
<comment type="caution">
    <text evidence="1">The sequence shown here is derived from an EMBL/GenBank/DDBJ whole genome shotgun (WGS) entry which is preliminary data.</text>
</comment>
<dbReference type="Proteomes" id="UP001156102">
    <property type="component" value="Unassembled WGS sequence"/>
</dbReference>
<name>A0AA41XCA5_9BACI</name>
<proteinExistence type="predicted"/>